<name>A0A5N5Q8I2_9AGAM</name>
<accession>A0A5N5Q8I2</accession>
<evidence type="ECO:0000256" key="1">
    <source>
        <dbReference type="SAM" id="MobiDB-lite"/>
    </source>
</evidence>
<feature type="region of interest" description="Disordered" evidence="1">
    <location>
        <begin position="215"/>
        <end position="317"/>
    </location>
</feature>
<dbReference type="Proteomes" id="UP000383932">
    <property type="component" value="Unassembled WGS sequence"/>
</dbReference>
<evidence type="ECO:0000313" key="3">
    <source>
        <dbReference type="Proteomes" id="UP000383932"/>
    </source>
</evidence>
<evidence type="ECO:0000313" key="2">
    <source>
        <dbReference type="EMBL" id="KAB5587718.1"/>
    </source>
</evidence>
<proteinExistence type="predicted"/>
<sequence length="317" mass="34732">MAAVDGLFESDIVTLNAQGELHADFSSTFASASQDEDRCETLELMEFFHPVRGYGRSESESMNNGSRAAVMMDASQALHSQTERYVYVDDNDTTSQDEFRYQDVVSPPQRWNVRTTSMRQAEKTLGHFKFGPLPQTLTKGLSTSSFSTGVFTNGELSFPKRREDSNIEKSQIAAFGNSLKKTSSLVAKGWKAMQEMSVESFHSWEINPAGNDAMSEEMSLDTEEAKARGLLESPQRASTPIGQDEGSGAAGSTRKGTEEWDITKTGKDEGASRPPTPGSSPMYSSNAPPPAQIPRKSPQDDEGNTSRRSSRIASRKN</sequence>
<feature type="compositionally biased region" description="Basic residues" evidence="1">
    <location>
        <begin position="308"/>
        <end position="317"/>
    </location>
</feature>
<reference evidence="2 3" key="1">
    <citation type="journal article" date="2019" name="Fungal Biol. Biotechnol.">
        <title>Draft genome sequence of fastidious pathogen Ceratobasidium theobromae, which causes vascular-streak dieback in Theobroma cacao.</title>
        <authorList>
            <person name="Ali S.S."/>
            <person name="Asman A."/>
            <person name="Shao J."/>
            <person name="Firmansyah A.P."/>
            <person name="Susilo A.W."/>
            <person name="Rosmana A."/>
            <person name="McMahon P."/>
            <person name="Junaid M."/>
            <person name="Guest D."/>
            <person name="Kheng T.Y."/>
            <person name="Meinhardt L.W."/>
            <person name="Bailey B.A."/>
        </authorList>
    </citation>
    <scope>NUCLEOTIDE SEQUENCE [LARGE SCALE GENOMIC DNA]</scope>
    <source>
        <strain evidence="2 3">CT2</strain>
    </source>
</reference>
<protein>
    <submittedName>
        <fullName evidence="2">Uncharacterized protein</fullName>
    </submittedName>
</protein>
<dbReference type="AlphaFoldDB" id="A0A5N5Q8I2"/>
<feature type="compositionally biased region" description="Basic and acidic residues" evidence="1">
    <location>
        <begin position="255"/>
        <end position="271"/>
    </location>
</feature>
<comment type="caution">
    <text evidence="2">The sequence shown here is derived from an EMBL/GenBank/DDBJ whole genome shotgun (WGS) entry which is preliminary data.</text>
</comment>
<gene>
    <name evidence="2" type="ORF">CTheo_8841</name>
</gene>
<organism evidence="2 3">
    <name type="scientific">Ceratobasidium theobromae</name>
    <dbReference type="NCBI Taxonomy" id="1582974"/>
    <lineage>
        <taxon>Eukaryota</taxon>
        <taxon>Fungi</taxon>
        <taxon>Dikarya</taxon>
        <taxon>Basidiomycota</taxon>
        <taxon>Agaricomycotina</taxon>
        <taxon>Agaricomycetes</taxon>
        <taxon>Cantharellales</taxon>
        <taxon>Ceratobasidiaceae</taxon>
        <taxon>Ceratobasidium</taxon>
    </lineage>
</organism>
<dbReference type="EMBL" id="SSOP01000838">
    <property type="protein sequence ID" value="KAB5587718.1"/>
    <property type="molecule type" value="Genomic_DNA"/>
</dbReference>
<keyword evidence="3" id="KW-1185">Reference proteome</keyword>